<proteinExistence type="predicted"/>
<feature type="chain" id="PRO_5012551523" evidence="1">
    <location>
        <begin position="27"/>
        <end position="132"/>
    </location>
</feature>
<dbReference type="PROSITE" id="PS51257">
    <property type="entry name" value="PROKAR_LIPOPROTEIN"/>
    <property type="match status" value="1"/>
</dbReference>
<gene>
    <name evidence="2" type="ORF">BIW11_07685</name>
</gene>
<name>A0A1V9XSX1_9ACAR</name>
<organism evidence="2 3">
    <name type="scientific">Tropilaelaps mercedesae</name>
    <dbReference type="NCBI Taxonomy" id="418985"/>
    <lineage>
        <taxon>Eukaryota</taxon>
        <taxon>Metazoa</taxon>
        <taxon>Ecdysozoa</taxon>
        <taxon>Arthropoda</taxon>
        <taxon>Chelicerata</taxon>
        <taxon>Arachnida</taxon>
        <taxon>Acari</taxon>
        <taxon>Parasitiformes</taxon>
        <taxon>Mesostigmata</taxon>
        <taxon>Gamasina</taxon>
        <taxon>Dermanyssoidea</taxon>
        <taxon>Laelapidae</taxon>
        <taxon>Tropilaelaps</taxon>
    </lineage>
</organism>
<dbReference type="Proteomes" id="UP000192247">
    <property type="component" value="Unassembled WGS sequence"/>
</dbReference>
<evidence type="ECO:0000256" key="1">
    <source>
        <dbReference type="SAM" id="SignalP"/>
    </source>
</evidence>
<comment type="caution">
    <text evidence="2">The sequence shown here is derived from an EMBL/GenBank/DDBJ whole genome shotgun (WGS) entry which is preliminary data.</text>
</comment>
<keyword evidence="3" id="KW-1185">Reference proteome</keyword>
<protein>
    <submittedName>
        <fullName evidence="2">Uncharacterized protein</fullName>
    </submittedName>
</protein>
<evidence type="ECO:0000313" key="3">
    <source>
        <dbReference type="Proteomes" id="UP000192247"/>
    </source>
</evidence>
<sequence>MVKTDRYLACGVFVMVVSFAWMACSAVENGMTGPGEMFETGSVKSGSCMPLGNCPSNCILGREEGSGCYICLCEPCSICCQGYCYGPLAYNWWTGTRCPARCCRTSKALTLSCCQDGNCREIHEWWYHNYGF</sequence>
<feature type="signal peptide" evidence="1">
    <location>
        <begin position="1"/>
        <end position="26"/>
    </location>
</feature>
<dbReference type="AlphaFoldDB" id="A0A1V9XSX1"/>
<evidence type="ECO:0000313" key="2">
    <source>
        <dbReference type="EMBL" id="OQR76590.1"/>
    </source>
</evidence>
<keyword evidence="1" id="KW-0732">Signal</keyword>
<dbReference type="EMBL" id="MNPL01004657">
    <property type="protein sequence ID" value="OQR76590.1"/>
    <property type="molecule type" value="Genomic_DNA"/>
</dbReference>
<reference evidence="2 3" key="1">
    <citation type="journal article" date="2017" name="Gigascience">
        <title>Draft genome of the honey bee ectoparasitic mite, Tropilaelaps mercedesae, is shaped by the parasitic life history.</title>
        <authorList>
            <person name="Dong X."/>
            <person name="Armstrong S.D."/>
            <person name="Xia D."/>
            <person name="Makepeace B.L."/>
            <person name="Darby A.C."/>
            <person name="Kadowaki T."/>
        </authorList>
    </citation>
    <scope>NUCLEOTIDE SEQUENCE [LARGE SCALE GENOMIC DNA]</scope>
    <source>
        <strain evidence="2">Wuxi-XJTLU</strain>
    </source>
</reference>
<dbReference type="InParanoid" id="A0A1V9XSX1"/>
<accession>A0A1V9XSX1</accession>